<evidence type="ECO:0000259" key="4">
    <source>
        <dbReference type="PROSITE" id="PS01124"/>
    </source>
</evidence>
<accession>A0A411HEX4</accession>
<gene>
    <name evidence="5" type="ORF">ELE36_00830</name>
</gene>
<dbReference type="EMBL" id="CP035704">
    <property type="protein sequence ID" value="QBB69040.1"/>
    <property type="molecule type" value="Genomic_DNA"/>
</dbReference>
<evidence type="ECO:0000256" key="2">
    <source>
        <dbReference type="ARBA" id="ARBA00023125"/>
    </source>
</evidence>
<dbReference type="PANTHER" id="PTHR43280:SF2">
    <property type="entry name" value="HTH-TYPE TRANSCRIPTIONAL REGULATOR EXSA"/>
    <property type="match status" value="1"/>
</dbReference>
<reference evidence="5 6" key="1">
    <citation type="submission" date="2019-01" db="EMBL/GenBank/DDBJ databases">
        <title>Pseudolysobacter antarctica gen. nov., sp. nov., isolated from Fildes Peninsula, Antarctica.</title>
        <authorList>
            <person name="Wei Z."/>
            <person name="Peng F."/>
        </authorList>
    </citation>
    <scope>NUCLEOTIDE SEQUENCE [LARGE SCALE GENOMIC DNA]</scope>
    <source>
        <strain evidence="5 6">AQ6-296</strain>
    </source>
</reference>
<dbReference type="GO" id="GO:0003700">
    <property type="term" value="F:DNA-binding transcription factor activity"/>
    <property type="evidence" value="ECO:0007669"/>
    <property type="project" value="InterPro"/>
</dbReference>
<dbReference type="PROSITE" id="PS00041">
    <property type="entry name" value="HTH_ARAC_FAMILY_1"/>
    <property type="match status" value="1"/>
</dbReference>
<feature type="domain" description="HTH araC/xylS-type" evidence="4">
    <location>
        <begin position="27"/>
        <end position="76"/>
    </location>
</feature>
<dbReference type="RefSeq" id="WP_129831295.1">
    <property type="nucleotide sequence ID" value="NZ_CP035704.1"/>
</dbReference>
<dbReference type="Gene3D" id="1.10.10.60">
    <property type="entry name" value="Homeodomain-like"/>
    <property type="match status" value="1"/>
</dbReference>
<organism evidence="5 6">
    <name type="scientific">Pseudolysobacter antarcticus</name>
    <dbReference type="NCBI Taxonomy" id="2511995"/>
    <lineage>
        <taxon>Bacteria</taxon>
        <taxon>Pseudomonadati</taxon>
        <taxon>Pseudomonadota</taxon>
        <taxon>Gammaproteobacteria</taxon>
        <taxon>Lysobacterales</taxon>
        <taxon>Rhodanobacteraceae</taxon>
        <taxon>Pseudolysobacter</taxon>
    </lineage>
</organism>
<dbReference type="Pfam" id="PF12833">
    <property type="entry name" value="HTH_18"/>
    <property type="match status" value="1"/>
</dbReference>
<name>A0A411HEX4_9GAMM</name>
<keyword evidence="6" id="KW-1185">Reference proteome</keyword>
<evidence type="ECO:0000313" key="6">
    <source>
        <dbReference type="Proteomes" id="UP000291562"/>
    </source>
</evidence>
<evidence type="ECO:0000256" key="1">
    <source>
        <dbReference type="ARBA" id="ARBA00023015"/>
    </source>
</evidence>
<dbReference type="GO" id="GO:0043565">
    <property type="term" value="F:sequence-specific DNA binding"/>
    <property type="evidence" value="ECO:0007669"/>
    <property type="project" value="InterPro"/>
</dbReference>
<dbReference type="AlphaFoldDB" id="A0A411HEX4"/>
<dbReference type="OrthoDB" id="9783876at2"/>
<dbReference type="InterPro" id="IPR009057">
    <property type="entry name" value="Homeodomain-like_sf"/>
</dbReference>
<evidence type="ECO:0000256" key="3">
    <source>
        <dbReference type="ARBA" id="ARBA00023163"/>
    </source>
</evidence>
<keyword evidence="3" id="KW-0804">Transcription</keyword>
<sequence length="85" mass="9380">MEIVAPFGGVLPPRCAHHARLSCHFQRMQHAAKLLTAWPRLAFDTIAERCGYGDPAGFHKAFRRHVGMTPRDWRAAQSAASGGII</sequence>
<dbReference type="SUPFAM" id="SSF46689">
    <property type="entry name" value="Homeodomain-like"/>
    <property type="match status" value="1"/>
</dbReference>
<evidence type="ECO:0000313" key="5">
    <source>
        <dbReference type="EMBL" id="QBB69040.1"/>
    </source>
</evidence>
<dbReference type="Proteomes" id="UP000291562">
    <property type="component" value="Chromosome"/>
</dbReference>
<dbReference type="KEGG" id="xbc:ELE36_00830"/>
<protein>
    <submittedName>
        <fullName evidence="5">Helix-turn-helix domain-containing protein</fullName>
    </submittedName>
</protein>
<dbReference type="InterPro" id="IPR018060">
    <property type="entry name" value="HTH_AraC"/>
</dbReference>
<dbReference type="PROSITE" id="PS01124">
    <property type="entry name" value="HTH_ARAC_FAMILY_2"/>
    <property type="match status" value="1"/>
</dbReference>
<keyword evidence="2" id="KW-0238">DNA-binding</keyword>
<dbReference type="InterPro" id="IPR018062">
    <property type="entry name" value="HTH_AraC-typ_CS"/>
</dbReference>
<dbReference type="SMART" id="SM00342">
    <property type="entry name" value="HTH_ARAC"/>
    <property type="match status" value="1"/>
</dbReference>
<proteinExistence type="predicted"/>
<dbReference type="PANTHER" id="PTHR43280">
    <property type="entry name" value="ARAC-FAMILY TRANSCRIPTIONAL REGULATOR"/>
    <property type="match status" value="1"/>
</dbReference>
<keyword evidence="1" id="KW-0805">Transcription regulation</keyword>